<dbReference type="InterPro" id="IPR029054">
    <property type="entry name" value="dUTPase-like"/>
</dbReference>
<proteinExistence type="inferred from homology"/>
<dbReference type="GO" id="GO:0000287">
    <property type="term" value="F:magnesium ion binding"/>
    <property type="evidence" value="ECO:0007669"/>
    <property type="project" value="InterPro"/>
</dbReference>
<sequence>MLNTLVDSLTNKLGHFSILKLAICSTDNQMIDLYKTHVEKHNAAILNDPFPNAGFDLFVPDTVGIPNSIESCKMVSMDVKCEMLDQDNRSCAYYMYPRSSLSKTPLILGNHVGIIDSGYRGNLIGAFRNLDKRPFVVEKFTRLLQICNSSLYPIYVIIVDESELSTTSRGSGGFGSSGR</sequence>
<dbReference type="GO" id="GO:0006226">
    <property type="term" value="P:dUMP biosynthetic process"/>
    <property type="evidence" value="ECO:0007669"/>
    <property type="project" value="InterPro"/>
</dbReference>
<evidence type="ECO:0000313" key="6">
    <source>
        <dbReference type="EMBL" id="QHT86143.1"/>
    </source>
</evidence>
<evidence type="ECO:0000256" key="1">
    <source>
        <dbReference type="ARBA" id="ARBA00006581"/>
    </source>
</evidence>
<dbReference type="CDD" id="cd07557">
    <property type="entry name" value="trimeric_dUTPase"/>
    <property type="match status" value="1"/>
</dbReference>
<dbReference type="InterPro" id="IPR036157">
    <property type="entry name" value="dUTPase-like_sf"/>
</dbReference>
<keyword evidence="3" id="KW-0378">Hydrolase</keyword>
<dbReference type="PANTHER" id="PTHR11241:SF0">
    <property type="entry name" value="DEOXYURIDINE 5'-TRIPHOSPHATE NUCLEOTIDOHYDROLASE"/>
    <property type="match status" value="1"/>
</dbReference>
<dbReference type="InterPro" id="IPR008181">
    <property type="entry name" value="dUTPase"/>
</dbReference>
<keyword evidence="4" id="KW-0546">Nucleotide metabolism</keyword>
<evidence type="ECO:0000256" key="4">
    <source>
        <dbReference type="ARBA" id="ARBA00023080"/>
    </source>
</evidence>
<dbReference type="GO" id="GO:0004170">
    <property type="term" value="F:dUTP diphosphatase activity"/>
    <property type="evidence" value="ECO:0007669"/>
    <property type="project" value="UniProtKB-EC"/>
</dbReference>
<dbReference type="PANTHER" id="PTHR11241">
    <property type="entry name" value="DEOXYURIDINE 5'-TRIPHOSPHATE NUCLEOTIDOHYDROLASE"/>
    <property type="match status" value="1"/>
</dbReference>
<evidence type="ECO:0000259" key="5">
    <source>
        <dbReference type="Pfam" id="PF00692"/>
    </source>
</evidence>
<name>A0A6C0I1X8_9ZZZZ</name>
<dbReference type="EC" id="3.6.1.23" evidence="2"/>
<organism evidence="6">
    <name type="scientific">viral metagenome</name>
    <dbReference type="NCBI Taxonomy" id="1070528"/>
    <lineage>
        <taxon>unclassified sequences</taxon>
        <taxon>metagenomes</taxon>
        <taxon>organismal metagenomes</taxon>
    </lineage>
</organism>
<dbReference type="Gene3D" id="2.70.40.10">
    <property type="match status" value="1"/>
</dbReference>
<dbReference type="AlphaFoldDB" id="A0A6C0I1X8"/>
<dbReference type="SUPFAM" id="SSF51283">
    <property type="entry name" value="dUTPase-like"/>
    <property type="match status" value="1"/>
</dbReference>
<protein>
    <recommendedName>
        <fullName evidence="2">dUTP diphosphatase</fullName>
        <ecNumber evidence="2">3.6.1.23</ecNumber>
    </recommendedName>
</protein>
<evidence type="ECO:0000256" key="2">
    <source>
        <dbReference type="ARBA" id="ARBA00012379"/>
    </source>
</evidence>
<comment type="similarity">
    <text evidence="1">Belongs to the dUTPase family.</text>
</comment>
<reference evidence="6" key="1">
    <citation type="journal article" date="2020" name="Nature">
        <title>Giant virus diversity and host interactions through global metagenomics.</title>
        <authorList>
            <person name="Schulz F."/>
            <person name="Roux S."/>
            <person name="Paez-Espino D."/>
            <person name="Jungbluth S."/>
            <person name="Walsh D.A."/>
            <person name="Denef V.J."/>
            <person name="McMahon K.D."/>
            <person name="Konstantinidis K.T."/>
            <person name="Eloe-Fadrosh E.A."/>
            <person name="Kyrpides N.C."/>
            <person name="Woyke T."/>
        </authorList>
    </citation>
    <scope>NUCLEOTIDE SEQUENCE</scope>
    <source>
        <strain evidence="6">GVMAG-M-3300023184-184</strain>
    </source>
</reference>
<feature type="domain" description="dUTPase-like" evidence="5">
    <location>
        <begin position="52"/>
        <end position="178"/>
    </location>
</feature>
<accession>A0A6C0I1X8</accession>
<dbReference type="InterPro" id="IPR033704">
    <property type="entry name" value="dUTPase_trimeric"/>
</dbReference>
<dbReference type="Pfam" id="PF00692">
    <property type="entry name" value="dUTPase"/>
    <property type="match status" value="1"/>
</dbReference>
<dbReference type="GO" id="GO:0046081">
    <property type="term" value="P:dUTP catabolic process"/>
    <property type="evidence" value="ECO:0007669"/>
    <property type="project" value="InterPro"/>
</dbReference>
<evidence type="ECO:0000256" key="3">
    <source>
        <dbReference type="ARBA" id="ARBA00022801"/>
    </source>
</evidence>
<dbReference type="EMBL" id="MN740059">
    <property type="protein sequence ID" value="QHT86143.1"/>
    <property type="molecule type" value="Genomic_DNA"/>
</dbReference>